<feature type="non-terminal residue" evidence="2">
    <location>
        <position position="1"/>
    </location>
</feature>
<gene>
    <name evidence="2" type="ORF">KFZ73_05295</name>
</gene>
<organism evidence="2 3">
    <name type="scientific">Tsukamurella paurometabola</name>
    <name type="common">Corynebacterium paurometabolum</name>
    <dbReference type="NCBI Taxonomy" id="2061"/>
    <lineage>
        <taxon>Bacteria</taxon>
        <taxon>Bacillati</taxon>
        <taxon>Actinomycetota</taxon>
        <taxon>Actinomycetes</taxon>
        <taxon>Mycobacteriales</taxon>
        <taxon>Tsukamurellaceae</taxon>
        <taxon>Tsukamurella</taxon>
    </lineage>
</organism>
<reference evidence="2 3" key="1">
    <citation type="submission" date="2021-04" db="EMBL/GenBank/DDBJ databases">
        <title>Whole genome sequence analysis of a thiophenic sulfur metabolizing bacteria.</title>
        <authorList>
            <person name="Akhtar N."/>
            <person name="Akram J."/>
            <person name="Aslam A."/>
        </authorList>
    </citation>
    <scope>NUCLEOTIDE SEQUENCE [LARGE SCALE GENOMIC DNA]</scope>
    <source>
        <strain evidence="2 3">3OW</strain>
    </source>
</reference>
<dbReference type="EMBL" id="JAGXOE010000007">
    <property type="protein sequence ID" value="MBS4100647.1"/>
    <property type="molecule type" value="Genomic_DNA"/>
</dbReference>
<comment type="caution">
    <text evidence="2">The sequence shown here is derived from an EMBL/GenBank/DDBJ whole genome shotgun (WGS) entry which is preliminary data.</text>
</comment>
<proteinExistence type="predicted"/>
<sequence length="98" mass="9567">VLVHTGGGVEAGAGGRVADLLGDDAGLEAGVDGDLLDRGVERDLDDVRAGGLGVADGVLDAVLALLELDLGRGTGLTGPSLPLALSPAPSAARSSTRR</sequence>
<dbReference type="Proteomes" id="UP000676853">
    <property type="component" value="Unassembled WGS sequence"/>
</dbReference>
<accession>A0ABS5N9N2</accession>
<protein>
    <submittedName>
        <fullName evidence="2">Uncharacterized protein</fullName>
    </submittedName>
</protein>
<keyword evidence="3" id="KW-1185">Reference proteome</keyword>
<feature type="region of interest" description="Disordered" evidence="1">
    <location>
        <begin position="76"/>
        <end position="98"/>
    </location>
</feature>
<name>A0ABS5N9N2_TSUPA</name>
<evidence type="ECO:0000313" key="3">
    <source>
        <dbReference type="Proteomes" id="UP000676853"/>
    </source>
</evidence>
<feature type="compositionally biased region" description="Low complexity" evidence="1">
    <location>
        <begin position="77"/>
        <end position="98"/>
    </location>
</feature>
<evidence type="ECO:0000256" key="1">
    <source>
        <dbReference type="SAM" id="MobiDB-lite"/>
    </source>
</evidence>
<evidence type="ECO:0000313" key="2">
    <source>
        <dbReference type="EMBL" id="MBS4100647.1"/>
    </source>
</evidence>